<dbReference type="AlphaFoldDB" id="A0A0A8ZD48"/>
<evidence type="ECO:0000313" key="1">
    <source>
        <dbReference type="EMBL" id="JAD37344.1"/>
    </source>
</evidence>
<proteinExistence type="predicted"/>
<name>A0A0A8ZD48_ARUDO</name>
<reference evidence="1" key="1">
    <citation type="submission" date="2014-09" db="EMBL/GenBank/DDBJ databases">
        <authorList>
            <person name="Magalhaes I.L.F."/>
            <person name="Oliveira U."/>
            <person name="Santos F.R."/>
            <person name="Vidigal T.H.D.A."/>
            <person name="Brescovit A.D."/>
            <person name="Santos A.J."/>
        </authorList>
    </citation>
    <scope>NUCLEOTIDE SEQUENCE</scope>
    <source>
        <tissue evidence="1">Shoot tissue taken approximately 20 cm above the soil surface</tissue>
    </source>
</reference>
<accession>A0A0A8ZD48</accession>
<dbReference type="EMBL" id="GBRH01260551">
    <property type="protein sequence ID" value="JAD37344.1"/>
    <property type="molecule type" value="Transcribed_RNA"/>
</dbReference>
<protein>
    <submittedName>
        <fullName evidence="1">Uncharacterized protein</fullName>
    </submittedName>
</protein>
<sequence length="31" mass="3620">MPRVLKFLCLRQDLCETHTCLLEGYILLQVA</sequence>
<reference evidence="1" key="2">
    <citation type="journal article" date="2015" name="Data Brief">
        <title>Shoot transcriptome of the giant reed, Arundo donax.</title>
        <authorList>
            <person name="Barrero R.A."/>
            <person name="Guerrero F.D."/>
            <person name="Moolhuijzen P."/>
            <person name="Goolsby J.A."/>
            <person name="Tidwell J."/>
            <person name="Bellgard S.E."/>
            <person name="Bellgard M.I."/>
        </authorList>
    </citation>
    <scope>NUCLEOTIDE SEQUENCE</scope>
    <source>
        <tissue evidence="1">Shoot tissue taken approximately 20 cm above the soil surface</tissue>
    </source>
</reference>
<organism evidence="1">
    <name type="scientific">Arundo donax</name>
    <name type="common">Giant reed</name>
    <name type="synonym">Donax arundinaceus</name>
    <dbReference type="NCBI Taxonomy" id="35708"/>
    <lineage>
        <taxon>Eukaryota</taxon>
        <taxon>Viridiplantae</taxon>
        <taxon>Streptophyta</taxon>
        <taxon>Embryophyta</taxon>
        <taxon>Tracheophyta</taxon>
        <taxon>Spermatophyta</taxon>
        <taxon>Magnoliopsida</taxon>
        <taxon>Liliopsida</taxon>
        <taxon>Poales</taxon>
        <taxon>Poaceae</taxon>
        <taxon>PACMAD clade</taxon>
        <taxon>Arundinoideae</taxon>
        <taxon>Arundineae</taxon>
        <taxon>Arundo</taxon>
    </lineage>
</organism>